<protein>
    <submittedName>
        <fullName evidence="4">Uncharacterized protein</fullName>
    </submittedName>
</protein>
<evidence type="ECO:0000259" key="3">
    <source>
        <dbReference type="PROSITE" id="PS51468"/>
    </source>
</evidence>
<dbReference type="EMBL" id="GQ412708">
    <property type="protein sequence ID" value="ACU26442.1"/>
    <property type="molecule type" value="Genomic_DNA"/>
</dbReference>
<proteinExistence type="predicted"/>
<dbReference type="Gene3D" id="3.40.50.410">
    <property type="entry name" value="von Willebrand factor, type A domain"/>
    <property type="match status" value="1"/>
</dbReference>
<dbReference type="PANTHER" id="PTHR45737:SF6">
    <property type="entry name" value="VON WILLEBRAND FACTOR A DOMAIN-CONTAINING PROTEIN 5A"/>
    <property type="match status" value="1"/>
</dbReference>
<dbReference type="InterPro" id="IPR013694">
    <property type="entry name" value="VIT"/>
</dbReference>
<keyword evidence="1" id="KW-0732">Signal</keyword>
<feature type="signal peptide" evidence="1">
    <location>
        <begin position="1"/>
        <end position="32"/>
    </location>
</feature>
<dbReference type="SMART" id="SM00327">
    <property type="entry name" value="VWA"/>
    <property type="match status" value="1"/>
</dbReference>
<dbReference type="InterPro" id="IPR036465">
    <property type="entry name" value="vWFA_dom_sf"/>
</dbReference>
<feature type="domain" description="VIT" evidence="3">
    <location>
        <begin position="39"/>
        <end position="167"/>
    </location>
</feature>
<dbReference type="Pfam" id="PF13768">
    <property type="entry name" value="VWA_3"/>
    <property type="match status" value="1"/>
</dbReference>
<dbReference type="Pfam" id="PF08487">
    <property type="entry name" value="VIT"/>
    <property type="match status" value="1"/>
</dbReference>
<name>C7FPD9_9BACT</name>
<dbReference type="InterPro" id="IPR002035">
    <property type="entry name" value="VWF_A"/>
</dbReference>
<dbReference type="PROSITE" id="PS50234">
    <property type="entry name" value="VWFA"/>
    <property type="match status" value="1"/>
</dbReference>
<evidence type="ECO:0000259" key="2">
    <source>
        <dbReference type="PROSITE" id="PS50234"/>
    </source>
</evidence>
<feature type="chain" id="PRO_5002977252" evidence="1">
    <location>
        <begin position="33"/>
        <end position="836"/>
    </location>
</feature>
<reference evidence="4" key="1">
    <citation type="journal article" date="2009" name="Environ. Microbiol. Rep.">
        <title>Characterization of canthaxanthin biosynthesis genes from an uncultured marine bacterium.</title>
        <authorList>
            <person name="Maresca J.A."/>
            <person name="Braff J.C."/>
            <person name="Delong E.F."/>
        </authorList>
    </citation>
    <scope>NUCLEOTIDE SEQUENCE</scope>
</reference>
<evidence type="ECO:0000256" key="1">
    <source>
        <dbReference type="SAM" id="SignalP"/>
    </source>
</evidence>
<accession>C7FPD9</accession>
<sequence>MTTNRRSWRLSPYLVASTVALSMFFPVRHAHAQLSEDAVCLLGLDASGSERPFTLESTDVKATVSAGYASVVVTQTFRNPFESPLEGVYRFPLPHNAAVDRVGLIVGGRLIEAEIRAKEKARELYEAAKAEGRRAALVESKRPNVFEQAVANVLPGELVHVTLRYVAPVHYEDAEYVFTFPGVVGPRYASVKGSEAMTTQAAVNPRYIADKETRHRVSLELHLNESATVFQAHSPSHALEIDAGPDKSTYVSLADPDALPNRTIEVRYMLASTQPVARVSAHRKPGQTGTFALTLEPPLKVDPDQVTPKELFFVVDTSGSMMGEPLDKARAAMRYALERMGPDDTFQIIDFASGVASLAPRPLPNTPENLRKGLAFIEAMTSQGGTEMLAGIRAALDGPTPPGRLRIVAFMTDGYIGNDGDILDYIDQSVGQARLFSFGVGEDVNRYLLEEMATRGRGTVQYVRLGDAAAPVDEVVETFYARMGQPLLTDVSIDWGALKVESLSPRLIPDLFVGLPLRIFGRYTRAGRAEVTIRGSRGGERVAIPVIVDLPEHAPEHSAIELMWAKDTIARMLHPNAWEDTQETIDAVTKLGLRHNILTRYTSFVAVERDLVANATPELLHKALAAVHLPAGMRPEGLFGAKRRATLTPNAIKPGDPEIMVHAPRSARRVHAILPWGEHVPCAWEPIHGAWLGRFLVPREAQEGRYRVRVYITHASGEVEIVSLTYVVDATAPAMDLTLSHTQASAGESVQVFATPIESVTRGQSSSLVRIRADVRRARVVFGNDVLPLSPDALGHGWSAVLQVPKDLAPGRYPVDLLVTDMAMNIHRAQATLVIR</sequence>
<dbReference type="SUPFAM" id="SSF53300">
    <property type="entry name" value="vWA-like"/>
    <property type="match status" value="1"/>
</dbReference>
<organism evidence="4">
    <name type="scientific">uncultured bacterium HF186_25m_18N5</name>
    <dbReference type="NCBI Taxonomy" id="662887"/>
    <lineage>
        <taxon>Bacteria</taxon>
        <taxon>environmental samples</taxon>
    </lineage>
</organism>
<evidence type="ECO:0000313" key="4">
    <source>
        <dbReference type="EMBL" id="ACU26442.1"/>
    </source>
</evidence>
<dbReference type="SMART" id="SM00609">
    <property type="entry name" value="VIT"/>
    <property type="match status" value="1"/>
</dbReference>
<dbReference type="PANTHER" id="PTHR45737">
    <property type="entry name" value="VON WILLEBRAND FACTOR A DOMAIN-CONTAINING PROTEIN 5A"/>
    <property type="match status" value="1"/>
</dbReference>
<feature type="domain" description="VWFA" evidence="2">
    <location>
        <begin position="310"/>
        <end position="479"/>
    </location>
</feature>
<dbReference type="PROSITE" id="PS51468">
    <property type="entry name" value="VIT"/>
    <property type="match status" value="1"/>
</dbReference>
<dbReference type="AlphaFoldDB" id="C7FPD9"/>